<protein>
    <submittedName>
        <fullName evidence="2">Uncharacterized protein</fullName>
    </submittedName>
</protein>
<feature type="region of interest" description="Disordered" evidence="1">
    <location>
        <begin position="1"/>
        <end position="40"/>
    </location>
</feature>
<dbReference type="OrthoDB" id="10438904at2759"/>
<name>A0A2C5ZKP9_9HYPO</name>
<proteinExistence type="predicted"/>
<sequence length="610" mass="68697">MLHELQRPYVKTSELNTRPKIGVERREGTPLGPAKKQPPNWRRARVNSNIEDMTGRAIKILFGMRQAGAKSTRGRTMQELHDAAVQASAAVYEMSEIARGLASTIDSKSFLSPNRFLNFWDQYHGARRIYAEVMAHEATKSIENYVINPWVDRALLAARDVETQRDAEIAVESASKAMKVAKRIGNELLDKANKKDTITEAMASADAHPASLWVAVAMEDSGVIHMKTREKPVVAMKREDNLLGIEIEIMEAPTYALVEGAVMAKREANMASIVNQQIADLEEESSSSGQSETDLYNLRKQRLADLEERVREDIETRLGMAQHQMALENARRNQLILEEEQTRRDAELEHANTIGDLLLQAIPVAAAPILRAMSFARQVDRWIRKYKRRMREAPRSGISRSSEAILRRAEELERQLSKTLEDIKVAVPENMAQWVSSSSPKQVISRLNAMKRVGVEPKEYLSNLMEELENINVPTEEPGGEEEKQAVMPRSKSLKRPVKLMLSILDSNENIVGPSAPVSPGRPFSAKLQAPRAFADIIKELREMLAKPNGTSNPRFWIVMDEAQLSAWGDNEELRERTLLDDLFDEVLRATEEMTEYGVTDDEDETPPAA</sequence>
<dbReference type="EMBL" id="NJEU01000168">
    <property type="protein sequence ID" value="PHH79984.1"/>
    <property type="molecule type" value="Genomic_DNA"/>
</dbReference>
<dbReference type="Proteomes" id="UP000224854">
    <property type="component" value="Unassembled WGS sequence"/>
</dbReference>
<evidence type="ECO:0000313" key="2">
    <source>
        <dbReference type="EMBL" id="PHH79984.1"/>
    </source>
</evidence>
<keyword evidence="3" id="KW-1185">Reference proteome</keyword>
<organism evidence="2 3">
    <name type="scientific">Ophiocordyceps australis</name>
    <dbReference type="NCBI Taxonomy" id="1399860"/>
    <lineage>
        <taxon>Eukaryota</taxon>
        <taxon>Fungi</taxon>
        <taxon>Dikarya</taxon>
        <taxon>Ascomycota</taxon>
        <taxon>Pezizomycotina</taxon>
        <taxon>Sordariomycetes</taxon>
        <taxon>Hypocreomycetidae</taxon>
        <taxon>Hypocreales</taxon>
        <taxon>Ophiocordycipitaceae</taxon>
        <taxon>Ophiocordyceps</taxon>
    </lineage>
</organism>
<accession>A0A2C5ZKP9</accession>
<dbReference type="AlphaFoldDB" id="A0A2C5ZKP9"/>
<evidence type="ECO:0000313" key="3">
    <source>
        <dbReference type="Proteomes" id="UP000224854"/>
    </source>
</evidence>
<gene>
    <name evidence="2" type="ORF">CDD82_2030</name>
</gene>
<reference evidence="2 3" key="1">
    <citation type="submission" date="2017-06" db="EMBL/GenBank/DDBJ databases">
        <title>Ant-infecting Ophiocordyceps genomes reveal a high diversity of potential behavioral manipulation genes and a possible major role for enterotoxins.</title>
        <authorList>
            <person name="De Bekker C."/>
            <person name="Evans H.C."/>
            <person name="Brachmann A."/>
            <person name="Hughes D.P."/>
        </authorList>
    </citation>
    <scope>NUCLEOTIDE SEQUENCE [LARGE SCALE GENOMIC DNA]</scope>
    <source>
        <strain evidence="2 3">1348a</strain>
    </source>
</reference>
<comment type="caution">
    <text evidence="2">The sequence shown here is derived from an EMBL/GenBank/DDBJ whole genome shotgun (WGS) entry which is preliminary data.</text>
</comment>
<evidence type="ECO:0000256" key="1">
    <source>
        <dbReference type="SAM" id="MobiDB-lite"/>
    </source>
</evidence>